<name>A0A5M3MK09_CONPW</name>
<dbReference type="InterPro" id="IPR036217">
    <property type="entry name" value="MethylDNA_cys_MeTrfase_DNAb"/>
</dbReference>
<dbReference type="GO" id="GO:0006281">
    <property type="term" value="P:DNA repair"/>
    <property type="evidence" value="ECO:0007669"/>
    <property type="project" value="InterPro"/>
</dbReference>
<organism evidence="3 4">
    <name type="scientific">Coniophora puteana (strain RWD-64-598)</name>
    <name type="common">Brown rot fungus</name>
    <dbReference type="NCBI Taxonomy" id="741705"/>
    <lineage>
        <taxon>Eukaryota</taxon>
        <taxon>Fungi</taxon>
        <taxon>Dikarya</taxon>
        <taxon>Basidiomycota</taxon>
        <taxon>Agaricomycotina</taxon>
        <taxon>Agaricomycetes</taxon>
        <taxon>Agaricomycetidae</taxon>
        <taxon>Boletales</taxon>
        <taxon>Coniophorineae</taxon>
        <taxon>Coniophoraceae</taxon>
        <taxon>Coniophora</taxon>
    </lineage>
</organism>
<comment type="caution">
    <text evidence="3">The sequence shown here is derived from an EMBL/GenBank/DDBJ whole genome shotgun (WGS) entry which is preliminary data.</text>
</comment>
<dbReference type="CDD" id="cd06445">
    <property type="entry name" value="ATase"/>
    <property type="match status" value="1"/>
</dbReference>
<dbReference type="EMBL" id="JH711581">
    <property type="protein sequence ID" value="EIW79396.1"/>
    <property type="molecule type" value="Genomic_DNA"/>
</dbReference>
<dbReference type="InterPro" id="IPR036388">
    <property type="entry name" value="WH-like_DNA-bd_sf"/>
</dbReference>
<evidence type="ECO:0000313" key="3">
    <source>
        <dbReference type="EMBL" id="EIW79396.1"/>
    </source>
</evidence>
<sequence>MRTNVEEFNLAVFGIIQLIPAQRVITCGHIANLIGMPKAARRVKEAVNFISHTTPPVPCHRVISTSGVVSTHGACPQSRALEADGISVSTGCVGELRVQVDKYGWFPDAKTLQAVRYCRPECATEWGS</sequence>
<dbReference type="OMA" id="PECATEW"/>
<dbReference type="AlphaFoldDB" id="A0A5M3MK09"/>
<evidence type="ECO:0000313" key="4">
    <source>
        <dbReference type="Proteomes" id="UP000053558"/>
    </source>
</evidence>
<keyword evidence="1" id="KW-0227">DNA damage</keyword>
<keyword evidence="4" id="KW-1185">Reference proteome</keyword>
<dbReference type="Gene3D" id="1.10.10.10">
    <property type="entry name" value="Winged helix-like DNA-binding domain superfamily/Winged helix DNA-binding domain"/>
    <property type="match status" value="1"/>
</dbReference>
<dbReference type="Proteomes" id="UP000053558">
    <property type="component" value="Unassembled WGS sequence"/>
</dbReference>
<dbReference type="RefSeq" id="XP_007770553.1">
    <property type="nucleotide sequence ID" value="XM_007772363.1"/>
</dbReference>
<proteinExistence type="predicted"/>
<dbReference type="PANTHER" id="PTHR42942">
    <property type="entry name" value="6-O-METHYLGUANINE DNA METHYLTRANSFERASE"/>
    <property type="match status" value="1"/>
</dbReference>
<dbReference type="GO" id="GO:0003824">
    <property type="term" value="F:catalytic activity"/>
    <property type="evidence" value="ECO:0007669"/>
    <property type="project" value="InterPro"/>
</dbReference>
<dbReference type="PANTHER" id="PTHR42942:SF1">
    <property type="entry name" value="ALKYLTRANSFERASE-LIKE PROTEIN 1"/>
    <property type="match status" value="1"/>
</dbReference>
<evidence type="ECO:0000259" key="2">
    <source>
        <dbReference type="Pfam" id="PF01035"/>
    </source>
</evidence>
<dbReference type="GeneID" id="19209286"/>
<dbReference type="KEGG" id="cput:CONPUDRAFT_74844"/>
<dbReference type="OrthoDB" id="2548197at2759"/>
<dbReference type="Pfam" id="PF01035">
    <property type="entry name" value="DNA_binding_1"/>
    <property type="match status" value="1"/>
</dbReference>
<evidence type="ECO:0000256" key="1">
    <source>
        <dbReference type="ARBA" id="ARBA00022763"/>
    </source>
</evidence>
<protein>
    <recommendedName>
        <fullName evidence="2">Methylated-DNA-[protein]-cysteine S-methyltransferase DNA binding domain-containing protein</fullName>
    </recommendedName>
</protein>
<dbReference type="InterPro" id="IPR014048">
    <property type="entry name" value="MethylDNA_cys_MeTrfase_DNA-bd"/>
</dbReference>
<dbReference type="SUPFAM" id="SSF46767">
    <property type="entry name" value="Methylated DNA-protein cysteine methyltransferase, C-terminal domain"/>
    <property type="match status" value="1"/>
</dbReference>
<feature type="domain" description="Methylated-DNA-[protein]-cysteine S-methyltransferase DNA binding" evidence="2">
    <location>
        <begin position="7"/>
        <end position="85"/>
    </location>
</feature>
<reference evidence="4" key="1">
    <citation type="journal article" date="2012" name="Science">
        <title>The Paleozoic origin of enzymatic lignin decomposition reconstructed from 31 fungal genomes.</title>
        <authorList>
            <person name="Floudas D."/>
            <person name="Binder M."/>
            <person name="Riley R."/>
            <person name="Barry K."/>
            <person name="Blanchette R.A."/>
            <person name="Henrissat B."/>
            <person name="Martinez A.T."/>
            <person name="Otillar R."/>
            <person name="Spatafora J.W."/>
            <person name="Yadav J.S."/>
            <person name="Aerts A."/>
            <person name="Benoit I."/>
            <person name="Boyd A."/>
            <person name="Carlson A."/>
            <person name="Copeland A."/>
            <person name="Coutinho P.M."/>
            <person name="de Vries R.P."/>
            <person name="Ferreira P."/>
            <person name="Findley K."/>
            <person name="Foster B."/>
            <person name="Gaskell J."/>
            <person name="Glotzer D."/>
            <person name="Gorecki P."/>
            <person name="Heitman J."/>
            <person name="Hesse C."/>
            <person name="Hori C."/>
            <person name="Igarashi K."/>
            <person name="Jurgens J.A."/>
            <person name="Kallen N."/>
            <person name="Kersten P."/>
            <person name="Kohler A."/>
            <person name="Kuees U."/>
            <person name="Kumar T.K.A."/>
            <person name="Kuo A."/>
            <person name="LaButti K."/>
            <person name="Larrondo L.F."/>
            <person name="Lindquist E."/>
            <person name="Ling A."/>
            <person name="Lombard V."/>
            <person name="Lucas S."/>
            <person name="Lundell T."/>
            <person name="Martin R."/>
            <person name="McLaughlin D.J."/>
            <person name="Morgenstern I."/>
            <person name="Morin E."/>
            <person name="Murat C."/>
            <person name="Nagy L.G."/>
            <person name="Nolan M."/>
            <person name="Ohm R.A."/>
            <person name="Patyshakuliyeva A."/>
            <person name="Rokas A."/>
            <person name="Ruiz-Duenas F.J."/>
            <person name="Sabat G."/>
            <person name="Salamov A."/>
            <person name="Samejima M."/>
            <person name="Schmutz J."/>
            <person name="Slot J.C."/>
            <person name="St John F."/>
            <person name="Stenlid J."/>
            <person name="Sun H."/>
            <person name="Sun S."/>
            <person name="Syed K."/>
            <person name="Tsang A."/>
            <person name="Wiebenga A."/>
            <person name="Young D."/>
            <person name="Pisabarro A."/>
            <person name="Eastwood D.C."/>
            <person name="Martin F."/>
            <person name="Cullen D."/>
            <person name="Grigoriev I.V."/>
            <person name="Hibbett D.S."/>
        </authorList>
    </citation>
    <scope>NUCLEOTIDE SEQUENCE [LARGE SCALE GENOMIC DNA]</scope>
    <source>
        <strain evidence="4">RWD-64-598 SS2</strain>
    </source>
</reference>
<gene>
    <name evidence="3" type="ORF">CONPUDRAFT_74844</name>
</gene>
<accession>A0A5M3MK09</accession>
<dbReference type="InterPro" id="IPR052520">
    <property type="entry name" value="ATL_DNA_repair"/>
</dbReference>